<evidence type="ECO:0000256" key="10">
    <source>
        <dbReference type="SAM" id="SignalP"/>
    </source>
</evidence>
<sequence>MNYNNPFRKSAIALAVSSASVLASGFSGSAFAQEEDVADAAQLEVVTVTGSRIRRPDLDGASPVTVINRQELLETGITDIGDLIQSMPSMSGSPIGTTTNNGGNGAVLIDLRGLGTARTLTLVNGQRMVDGGDFQTIPSSMIERVEILKDGASAVYGADAVSGVVNIITRKDFEGVELSAQVAEWQDTEGAGQTTFGFIAGNAFDGGNFVFGAEHVTQDEAYQADTPWEYMKDSYYIYPEGCENNLLEPYPTGCFRIGSSRIPEGRFGFLSQGTFTTASVAEAPYQAALMTPFDGRNYNYAPVNYMQTPYERTNIFAEANFDLTDSVRFKTELRGNFRESAQELAPLPYATGPTGDPGYRGNFNGTAYNGVSEQNYYLRQAVDRYNAATGAGLVYEPVVDVRRRQIETTRRFEQEITQFQFVTALEGEFNDMNWSVFMNQGYRVRDDVDYGQFSGNRLSNALGPSADLDGDGRPECYGNVNDPSTLIQGCVPLNLFGGGTVVRNTGEITGTSLTQDMVDYVSVDLVDQYKNRQTVIGADIAGSMFELPAGEVGWAVGYQYWDQSFSYTPDSAKALGAATGNVGAGTNGDLTSNSVFAEVSVPLLDNGTQNLYIDAGVRYDDYDAFDAETTWQAKINFQVLDDVKLRATAGSVYRAPTISNLFGGLVDSFPTANDPCSLSGSAAIAPGCAQVAPQTDSQLRSNVGGNPNLRPESGETFTAGVVWTPNFENSDLSITLDYWDITLDDGISSLGAQAILDDCYVNLNQDACLLVTRNPDYSVGLILDAPLNLTEETAKGIDFEARYNFSTDIGQFEASFLLAHTLERGFRPTANDPIDDFAGRYTLGEAFAENKFNARLQWSRNDLSIGWLGEYIGKLEADTNCNCGVGNRPDGSYVQDIDAQMYHDLVVNYTVGDTGLSVAGGVTNLTDEEPPYIDSGFNGNTDPATYRLFGRGYYLRLNWKF</sequence>
<protein>
    <submittedName>
        <fullName evidence="13">TonB-dependent receptor</fullName>
    </submittedName>
</protein>
<evidence type="ECO:0000256" key="6">
    <source>
        <dbReference type="ARBA" id="ARBA00023136"/>
    </source>
</evidence>
<keyword evidence="4 8" id="KW-0812">Transmembrane</keyword>
<dbReference type="InterPro" id="IPR039426">
    <property type="entry name" value="TonB-dep_rcpt-like"/>
</dbReference>
<organism evidence="13 14">
    <name type="scientific">Arenicella chitinivorans</name>
    <dbReference type="NCBI Taxonomy" id="1329800"/>
    <lineage>
        <taxon>Bacteria</taxon>
        <taxon>Pseudomonadati</taxon>
        <taxon>Pseudomonadota</taxon>
        <taxon>Gammaproteobacteria</taxon>
        <taxon>Arenicellales</taxon>
        <taxon>Arenicellaceae</taxon>
        <taxon>Arenicella</taxon>
    </lineage>
</organism>
<dbReference type="EMBL" id="BMXA01000003">
    <property type="protein sequence ID" value="GHA11348.1"/>
    <property type="molecule type" value="Genomic_DNA"/>
</dbReference>
<accession>A0A918VNH4</accession>
<evidence type="ECO:0000256" key="4">
    <source>
        <dbReference type="ARBA" id="ARBA00022692"/>
    </source>
</evidence>
<dbReference type="InterPro" id="IPR036942">
    <property type="entry name" value="Beta-barrel_TonB_sf"/>
</dbReference>
<keyword evidence="2 8" id="KW-0813">Transport</keyword>
<evidence type="ECO:0000313" key="13">
    <source>
        <dbReference type="EMBL" id="GHA11348.1"/>
    </source>
</evidence>
<dbReference type="PANTHER" id="PTHR47234:SF2">
    <property type="entry name" value="TONB-DEPENDENT RECEPTOR"/>
    <property type="match status" value="1"/>
</dbReference>
<feature type="domain" description="TonB-dependent receptor plug" evidence="12">
    <location>
        <begin position="59"/>
        <end position="164"/>
    </location>
</feature>
<dbReference type="InterPro" id="IPR000531">
    <property type="entry name" value="Beta-barrel_TonB"/>
</dbReference>
<comment type="caution">
    <text evidence="13">The sequence shown here is derived from an EMBL/GenBank/DDBJ whole genome shotgun (WGS) entry which is preliminary data.</text>
</comment>
<evidence type="ECO:0000256" key="2">
    <source>
        <dbReference type="ARBA" id="ARBA00022448"/>
    </source>
</evidence>
<evidence type="ECO:0000256" key="9">
    <source>
        <dbReference type="RuleBase" id="RU003357"/>
    </source>
</evidence>
<evidence type="ECO:0000256" key="7">
    <source>
        <dbReference type="ARBA" id="ARBA00023237"/>
    </source>
</evidence>
<feature type="chain" id="PRO_5037724645" evidence="10">
    <location>
        <begin position="33"/>
        <end position="961"/>
    </location>
</feature>
<keyword evidence="13" id="KW-0675">Receptor</keyword>
<comment type="subcellular location">
    <subcellularLocation>
        <location evidence="1 8">Cell outer membrane</location>
        <topology evidence="1 8">Multi-pass membrane protein</topology>
    </subcellularLocation>
</comment>
<dbReference type="PROSITE" id="PS52016">
    <property type="entry name" value="TONB_DEPENDENT_REC_3"/>
    <property type="match status" value="1"/>
</dbReference>
<comment type="similarity">
    <text evidence="8 9">Belongs to the TonB-dependent receptor family.</text>
</comment>
<name>A0A918VNH4_9GAMM</name>
<proteinExistence type="inferred from homology"/>
<dbReference type="Pfam" id="PF00593">
    <property type="entry name" value="TonB_dep_Rec_b-barrel"/>
    <property type="match status" value="1"/>
</dbReference>
<reference evidence="13" key="2">
    <citation type="submission" date="2020-09" db="EMBL/GenBank/DDBJ databases">
        <authorList>
            <person name="Sun Q."/>
            <person name="Kim S."/>
        </authorList>
    </citation>
    <scope>NUCLEOTIDE SEQUENCE</scope>
    <source>
        <strain evidence="13">KCTC 12711</strain>
    </source>
</reference>
<keyword evidence="7 8" id="KW-0998">Cell outer membrane</keyword>
<feature type="signal peptide" evidence="10">
    <location>
        <begin position="1"/>
        <end position="32"/>
    </location>
</feature>
<evidence type="ECO:0000256" key="1">
    <source>
        <dbReference type="ARBA" id="ARBA00004571"/>
    </source>
</evidence>
<gene>
    <name evidence="13" type="ORF">GCM10008090_21390</name>
</gene>
<evidence type="ECO:0000256" key="3">
    <source>
        <dbReference type="ARBA" id="ARBA00022452"/>
    </source>
</evidence>
<feature type="domain" description="TonB-dependent receptor-like beta-barrel" evidence="11">
    <location>
        <begin position="376"/>
        <end position="925"/>
    </location>
</feature>
<dbReference type="GO" id="GO:0009279">
    <property type="term" value="C:cell outer membrane"/>
    <property type="evidence" value="ECO:0007669"/>
    <property type="project" value="UniProtKB-SubCell"/>
</dbReference>
<keyword evidence="3 8" id="KW-1134">Transmembrane beta strand</keyword>
<evidence type="ECO:0000256" key="5">
    <source>
        <dbReference type="ARBA" id="ARBA00023077"/>
    </source>
</evidence>
<keyword evidence="6 8" id="KW-0472">Membrane</keyword>
<dbReference type="SUPFAM" id="SSF56935">
    <property type="entry name" value="Porins"/>
    <property type="match status" value="1"/>
</dbReference>
<reference evidence="13" key="1">
    <citation type="journal article" date="2014" name="Int. J. Syst. Evol. Microbiol.">
        <title>Complete genome sequence of Corynebacterium casei LMG S-19264T (=DSM 44701T), isolated from a smear-ripened cheese.</title>
        <authorList>
            <consortium name="US DOE Joint Genome Institute (JGI-PGF)"/>
            <person name="Walter F."/>
            <person name="Albersmeier A."/>
            <person name="Kalinowski J."/>
            <person name="Ruckert C."/>
        </authorList>
    </citation>
    <scope>NUCLEOTIDE SEQUENCE</scope>
    <source>
        <strain evidence="13">KCTC 12711</strain>
    </source>
</reference>
<keyword evidence="10" id="KW-0732">Signal</keyword>
<keyword evidence="5 9" id="KW-0798">TonB box</keyword>
<evidence type="ECO:0000313" key="14">
    <source>
        <dbReference type="Proteomes" id="UP000614811"/>
    </source>
</evidence>
<keyword evidence="14" id="KW-1185">Reference proteome</keyword>
<dbReference type="RefSeq" id="WP_189400741.1">
    <property type="nucleotide sequence ID" value="NZ_BMXA01000003.1"/>
</dbReference>
<dbReference type="Gene3D" id="2.170.130.10">
    <property type="entry name" value="TonB-dependent receptor, plug domain"/>
    <property type="match status" value="1"/>
</dbReference>
<dbReference type="InterPro" id="IPR012910">
    <property type="entry name" value="Plug_dom"/>
</dbReference>
<dbReference type="Gene3D" id="2.40.170.20">
    <property type="entry name" value="TonB-dependent receptor, beta-barrel domain"/>
    <property type="match status" value="1"/>
</dbReference>
<evidence type="ECO:0000256" key="8">
    <source>
        <dbReference type="PROSITE-ProRule" id="PRU01360"/>
    </source>
</evidence>
<dbReference type="AlphaFoldDB" id="A0A918VNH4"/>
<evidence type="ECO:0000259" key="11">
    <source>
        <dbReference type="Pfam" id="PF00593"/>
    </source>
</evidence>
<dbReference type="PANTHER" id="PTHR47234">
    <property type="match status" value="1"/>
</dbReference>
<dbReference type="Proteomes" id="UP000614811">
    <property type="component" value="Unassembled WGS sequence"/>
</dbReference>
<evidence type="ECO:0000259" key="12">
    <source>
        <dbReference type="Pfam" id="PF07715"/>
    </source>
</evidence>
<dbReference type="InterPro" id="IPR037066">
    <property type="entry name" value="Plug_dom_sf"/>
</dbReference>
<dbReference type="Pfam" id="PF07715">
    <property type="entry name" value="Plug"/>
    <property type="match status" value="1"/>
</dbReference>